<evidence type="ECO:0000313" key="1">
    <source>
        <dbReference type="EMBL" id="BAN66218.1"/>
    </source>
</evidence>
<dbReference type="EMBL" id="AK442424">
    <property type="protein sequence ID" value="BAN66218.1"/>
    <property type="molecule type" value="mRNA"/>
</dbReference>
<dbReference type="VEuPathDB" id="PiroplasmaDB:BBOV_II005065"/>
<accession>S6B400</accession>
<dbReference type="AlphaFoldDB" id="S6B400"/>
<protein>
    <submittedName>
        <fullName evidence="1">Uncharacterized protein</fullName>
    </submittedName>
</protein>
<proteinExistence type="evidence at transcript level"/>
<organism evidence="1">
    <name type="scientific">Babesia bovis</name>
    <dbReference type="NCBI Taxonomy" id="5865"/>
    <lineage>
        <taxon>Eukaryota</taxon>
        <taxon>Sar</taxon>
        <taxon>Alveolata</taxon>
        <taxon>Apicomplexa</taxon>
        <taxon>Aconoidasida</taxon>
        <taxon>Piroplasmida</taxon>
        <taxon>Babesiidae</taxon>
        <taxon>Babesia</taxon>
    </lineage>
</organism>
<name>S6B400_BABBO</name>
<sequence>MQLSGILHCNDVNLFPVPLQFSPIKLKETDCSCSNGYLMDLYGLICAVCVYIVSEC</sequence>
<reference evidence="1" key="1">
    <citation type="journal article" date="2014" name="BMC Genomics">
        <title>The Babesia bovis gene and promoter model: an update from full-length EST analysis.</title>
        <authorList>
            <person name="Yamagishi J."/>
            <person name="Wakaguri H."/>
            <person name="Yokoyama N."/>
            <person name="Yamashita R."/>
            <person name="Suzuki Y."/>
            <person name="Xuan X."/>
            <person name="Igarashi I."/>
        </authorList>
    </citation>
    <scope>NUCLEOTIDE SEQUENCE</scope>
    <source>
        <strain evidence="1">Texas</strain>
    </source>
</reference>